<sequence>MRKITFYFYLLISVFILYSCSSMPKEKRKQNYHYQKEIKFDKILKFDGKVKFYKDTNKFMSYKNGKIKVYDDLKLLYSADIEKAGRFDWNTTGDKIYFIFYNSFIKDYHWLNSGKIKYIDINKEKVYTITDRNNFSYFHIIDEENFIAIRLGSVWLYEKEDQGYHYEKILNGNCLKAYAFNDLIAVYRRLDKDLIQFVDYDGNIIKEYEIDKISSSSLPNYAFIKNGNSIELYLENSIKVYTIYGKDVVKKESVEPQTETINSGLQIGSNKIYWIDNDNNILFYNEYNNRSKFLYKIKNKHPVKFFKNGSVIYFKWLQGMLAFKIAKDV</sequence>
<evidence type="ECO:0000256" key="1">
    <source>
        <dbReference type="SAM" id="Phobius"/>
    </source>
</evidence>
<protein>
    <recommendedName>
        <fullName evidence="4">DUF5050 domain-containing protein</fullName>
    </recommendedName>
</protein>
<reference evidence="2" key="1">
    <citation type="submission" date="2019-08" db="EMBL/GenBank/DDBJ databases">
        <title>Genomic characterization of a novel candidate phylum (ARYD3) from a high temperature, high salinity tertiary oil reservoir in north central Oklahoma, USA.</title>
        <authorList>
            <person name="Youssef N.H."/>
            <person name="Yadav A."/>
            <person name="Elshahed M.S."/>
        </authorList>
    </citation>
    <scope>NUCLEOTIDE SEQUENCE [LARGE SCALE GENOMIC DNA]</scope>
    <source>
        <strain evidence="2">ARYD3</strain>
    </source>
</reference>
<comment type="caution">
    <text evidence="2">The sequence shown here is derived from an EMBL/GenBank/DDBJ whole genome shotgun (WGS) entry which is preliminary data.</text>
</comment>
<dbReference type="EMBL" id="VSIX01000065">
    <property type="protein sequence ID" value="TYB30926.1"/>
    <property type="molecule type" value="Genomic_DNA"/>
</dbReference>
<gene>
    <name evidence="2" type="ORF">FXF47_07005</name>
</gene>
<evidence type="ECO:0000313" key="2">
    <source>
        <dbReference type="EMBL" id="TYB30926.1"/>
    </source>
</evidence>
<organism evidence="2 3">
    <name type="scientific">Candidatus Mcinerneyibacterium aminivorans</name>
    <dbReference type="NCBI Taxonomy" id="2703815"/>
    <lineage>
        <taxon>Bacteria</taxon>
        <taxon>Candidatus Macinerneyibacteriota</taxon>
        <taxon>Candidatus Mcinerneyibacteria</taxon>
        <taxon>Candidatus Mcinerneyibacteriales</taxon>
        <taxon>Candidatus Mcinerneyibacteriaceae</taxon>
        <taxon>Candidatus Mcinerneyibacterium</taxon>
    </lineage>
</organism>
<dbReference type="AlphaFoldDB" id="A0A5D0MD51"/>
<proteinExistence type="predicted"/>
<keyword evidence="1" id="KW-0812">Transmembrane</keyword>
<keyword evidence="1" id="KW-1133">Transmembrane helix</keyword>
<accession>A0A5D0MD51</accession>
<keyword evidence="3" id="KW-1185">Reference proteome</keyword>
<keyword evidence="1" id="KW-0472">Membrane</keyword>
<evidence type="ECO:0008006" key="4">
    <source>
        <dbReference type="Google" id="ProtNLM"/>
    </source>
</evidence>
<evidence type="ECO:0000313" key="3">
    <source>
        <dbReference type="Proteomes" id="UP000324143"/>
    </source>
</evidence>
<name>A0A5D0MD51_9BACT</name>
<dbReference type="PROSITE" id="PS51257">
    <property type="entry name" value="PROKAR_LIPOPROTEIN"/>
    <property type="match status" value="1"/>
</dbReference>
<dbReference type="SUPFAM" id="SSF82171">
    <property type="entry name" value="DPP6 N-terminal domain-like"/>
    <property type="match status" value="1"/>
</dbReference>
<dbReference type="Proteomes" id="UP000324143">
    <property type="component" value="Unassembled WGS sequence"/>
</dbReference>
<feature type="transmembrane region" description="Helical" evidence="1">
    <location>
        <begin position="6"/>
        <end position="24"/>
    </location>
</feature>